<gene>
    <name evidence="1" type="primary">RvY_05361-1</name>
    <name evidence="1" type="synonym">RvY_05361.1</name>
    <name evidence="1" type="ORF">RvY_05361</name>
</gene>
<comment type="caution">
    <text evidence="1">The sequence shown here is derived from an EMBL/GenBank/DDBJ whole genome shotgun (WGS) entry which is preliminary data.</text>
</comment>
<organism evidence="1 2">
    <name type="scientific">Ramazzottius varieornatus</name>
    <name type="common">Water bear</name>
    <name type="synonym">Tardigrade</name>
    <dbReference type="NCBI Taxonomy" id="947166"/>
    <lineage>
        <taxon>Eukaryota</taxon>
        <taxon>Metazoa</taxon>
        <taxon>Ecdysozoa</taxon>
        <taxon>Tardigrada</taxon>
        <taxon>Eutardigrada</taxon>
        <taxon>Parachela</taxon>
        <taxon>Hypsibioidea</taxon>
        <taxon>Ramazzottiidae</taxon>
        <taxon>Ramazzottius</taxon>
    </lineage>
</organism>
<dbReference type="EMBL" id="BDGG01000002">
    <property type="protein sequence ID" value="GAU93414.1"/>
    <property type="molecule type" value="Genomic_DNA"/>
</dbReference>
<sequence>MSDFAKSLDFRGAPLIRSNGKNGAKRFCGADCAMREGRRPTLPSKVESSADPSQGLAVIPISTCSPVSLSPVSRDYVCGTRKLYKGKRDPEEELKKMQLLSTKHLSSVCADTWS</sequence>
<protein>
    <submittedName>
        <fullName evidence="1">Uncharacterized protein</fullName>
    </submittedName>
</protein>
<evidence type="ECO:0000313" key="1">
    <source>
        <dbReference type="EMBL" id="GAU93414.1"/>
    </source>
</evidence>
<dbReference type="Proteomes" id="UP000186922">
    <property type="component" value="Unassembled WGS sequence"/>
</dbReference>
<reference evidence="1 2" key="1">
    <citation type="journal article" date="2016" name="Nat. Commun.">
        <title>Extremotolerant tardigrade genome and improved radiotolerance of human cultured cells by tardigrade-unique protein.</title>
        <authorList>
            <person name="Hashimoto T."/>
            <person name="Horikawa D.D."/>
            <person name="Saito Y."/>
            <person name="Kuwahara H."/>
            <person name="Kozuka-Hata H."/>
            <person name="Shin-I T."/>
            <person name="Minakuchi Y."/>
            <person name="Ohishi K."/>
            <person name="Motoyama A."/>
            <person name="Aizu T."/>
            <person name="Enomoto A."/>
            <person name="Kondo K."/>
            <person name="Tanaka S."/>
            <person name="Hara Y."/>
            <person name="Koshikawa S."/>
            <person name="Sagara H."/>
            <person name="Miura T."/>
            <person name="Yokobori S."/>
            <person name="Miyagawa K."/>
            <person name="Suzuki Y."/>
            <person name="Kubo T."/>
            <person name="Oyama M."/>
            <person name="Kohara Y."/>
            <person name="Fujiyama A."/>
            <person name="Arakawa K."/>
            <person name="Katayama T."/>
            <person name="Toyoda A."/>
            <person name="Kunieda T."/>
        </authorList>
    </citation>
    <scope>NUCLEOTIDE SEQUENCE [LARGE SCALE GENOMIC DNA]</scope>
    <source>
        <strain evidence="1 2">YOKOZUNA-1</strain>
    </source>
</reference>
<accession>A0A1D1UUS4</accession>
<keyword evidence="2" id="KW-1185">Reference proteome</keyword>
<evidence type="ECO:0000313" key="2">
    <source>
        <dbReference type="Proteomes" id="UP000186922"/>
    </source>
</evidence>
<name>A0A1D1UUS4_RAMVA</name>
<dbReference type="AlphaFoldDB" id="A0A1D1UUS4"/>
<proteinExistence type="predicted"/>